<keyword evidence="2" id="KW-1185">Reference proteome</keyword>
<dbReference type="Proteomes" id="UP001196565">
    <property type="component" value="Unassembled WGS sequence"/>
</dbReference>
<protein>
    <submittedName>
        <fullName evidence="1">Uncharacterized protein</fullName>
    </submittedName>
</protein>
<accession>A0ABS7A739</accession>
<name>A0ABS7A739_9PROT</name>
<organism evidence="1 2">
    <name type="scientific">Roseomonas alba</name>
    <dbReference type="NCBI Taxonomy" id="2846776"/>
    <lineage>
        <taxon>Bacteria</taxon>
        <taxon>Pseudomonadati</taxon>
        <taxon>Pseudomonadota</taxon>
        <taxon>Alphaproteobacteria</taxon>
        <taxon>Acetobacterales</taxon>
        <taxon>Roseomonadaceae</taxon>
        <taxon>Roseomonas</taxon>
    </lineage>
</organism>
<reference evidence="1 2" key="1">
    <citation type="submission" date="2021-07" db="EMBL/GenBank/DDBJ databases">
        <authorList>
            <person name="So Y."/>
        </authorList>
    </citation>
    <scope>NUCLEOTIDE SEQUENCE [LARGE SCALE GENOMIC DNA]</scope>
    <source>
        <strain evidence="1 2">HJA6</strain>
    </source>
</reference>
<comment type="caution">
    <text evidence="1">The sequence shown here is derived from an EMBL/GenBank/DDBJ whole genome shotgun (WGS) entry which is preliminary data.</text>
</comment>
<gene>
    <name evidence="1" type="ORF">KPL78_08695</name>
</gene>
<evidence type="ECO:0000313" key="1">
    <source>
        <dbReference type="EMBL" id="MBW6397920.1"/>
    </source>
</evidence>
<proteinExistence type="predicted"/>
<sequence>MSSNLVAVLHQEERTIVAELRASRPFQRLEAIRRLLALYGEQPSIAAGLDAPAEAERGSGEVIHFAAVPAAAPPAPGTAAIQAVVHAAVAASSAPAPAPAPVAAASMPAVSAIPMPGPAAGAPAAAPAAATNVAAITEAAVADVVMRSPAPSGPAQKTEAEPVSVVSSVRAALLGIGKS</sequence>
<dbReference type="RefSeq" id="WP_219762491.1">
    <property type="nucleotide sequence ID" value="NZ_JAHYBZ010000002.1"/>
</dbReference>
<evidence type="ECO:0000313" key="2">
    <source>
        <dbReference type="Proteomes" id="UP001196565"/>
    </source>
</evidence>
<dbReference type="EMBL" id="JAHYBZ010000002">
    <property type="protein sequence ID" value="MBW6397920.1"/>
    <property type="molecule type" value="Genomic_DNA"/>
</dbReference>